<feature type="domain" description="Nucleoside phosphorylase" evidence="11">
    <location>
        <begin position="29"/>
        <end position="251"/>
    </location>
</feature>
<evidence type="ECO:0000256" key="8">
    <source>
        <dbReference type="ARBA" id="ARBA00023950"/>
    </source>
</evidence>
<organism evidence="12 13">
    <name type="scientific">Phyllotreta striolata</name>
    <name type="common">Striped flea beetle</name>
    <name type="synonym">Crioceris striolata</name>
    <dbReference type="NCBI Taxonomy" id="444603"/>
    <lineage>
        <taxon>Eukaryota</taxon>
        <taxon>Metazoa</taxon>
        <taxon>Ecdysozoa</taxon>
        <taxon>Arthropoda</taxon>
        <taxon>Hexapoda</taxon>
        <taxon>Insecta</taxon>
        <taxon>Pterygota</taxon>
        <taxon>Neoptera</taxon>
        <taxon>Endopterygota</taxon>
        <taxon>Coleoptera</taxon>
        <taxon>Polyphaga</taxon>
        <taxon>Cucujiformia</taxon>
        <taxon>Chrysomeloidea</taxon>
        <taxon>Chrysomelidae</taxon>
        <taxon>Galerucinae</taxon>
        <taxon>Alticini</taxon>
        <taxon>Phyllotreta</taxon>
    </lineage>
</organism>
<comment type="catalytic activity">
    <reaction evidence="9">
        <text>guanosine + phosphate = alpha-D-ribose 1-phosphate + guanine</text>
        <dbReference type="Rhea" id="RHEA:13233"/>
        <dbReference type="ChEBI" id="CHEBI:16235"/>
        <dbReference type="ChEBI" id="CHEBI:16750"/>
        <dbReference type="ChEBI" id="CHEBI:43474"/>
        <dbReference type="ChEBI" id="CHEBI:57720"/>
        <dbReference type="EC" id="2.4.2.1"/>
    </reaction>
</comment>
<dbReference type="GO" id="GO:0009116">
    <property type="term" value="P:nucleoside metabolic process"/>
    <property type="evidence" value="ECO:0007669"/>
    <property type="project" value="InterPro"/>
</dbReference>
<evidence type="ECO:0000256" key="7">
    <source>
        <dbReference type="ARBA" id="ARBA00023929"/>
    </source>
</evidence>
<accession>A0A9N9TYN7</accession>
<dbReference type="InterPro" id="IPR000845">
    <property type="entry name" value="Nucleoside_phosphorylase_d"/>
</dbReference>
<dbReference type="EMBL" id="OU900102">
    <property type="protein sequence ID" value="CAG9865446.1"/>
    <property type="molecule type" value="Genomic_DNA"/>
</dbReference>
<evidence type="ECO:0000256" key="10">
    <source>
        <dbReference type="ARBA" id="ARBA00031036"/>
    </source>
</evidence>
<dbReference type="Gene3D" id="3.40.50.1580">
    <property type="entry name" value="Nucleoside phosphorylase domain"/>
    <property type="match status" value="1"/>
</dbReference>
<name>A0A9N9TYN7_PHYSR</name>
<evidence type="ECO:0000256" key="3">
    <source>
        <dbReference type="ARBA" id="ARBA00011886"/>
    </source>
</evidence>
<dbReference type="OrthoDB" id="10261782at2759"/>
<evidence type="ECO:0000313" key="13">
    <source>
        <dbReference type="Proteomes" id="UP001153712"/>
    </source>
</evidence>
<reference evidence="12" key="1">
    <citation type="submission" date="2022-01" db="EMBL/GenBank/DDBJ databases">
        <authorList>
            <person name="King R."/>
        </authorList>
    </citation>
    <scope>NUCLEOTIDE SEQUENCE</scope>
</reference>
<evidence type="ECO:0000256" key="4">
    <source>
        <dbReference type="ARBA" id="ARBA00022676"/>
    </source>
</evidence>
<keyword evidence="13" id="KW-1185">Reference proteome</keyword>
<sequence length="297" mass="33376">MAAFEGRWSYENLQESADFLVERAGFVPKIAIICGSNLAFLTDDLTNTTQVKYEDIPYFPECTVPNHQSMLVFGYFDDITPVVIMKGRFHFFEGNPSWKAGIPSTVFKLMGVKYLITTSSVVGVNEKYKPGDIMMVKDHINMLGIAGSSPLRGPNDDRIGDRFPSMNEVYERKLRKQAVKIAVKLKINKKLRQGVYGYVCGPSLPTVAEMRMMSICGADVVGMSTVPEVTLAKHCELKVFAVCLVVEPGTFDYSWREARTTQNEAAVRAMYEPFNEFIKRLANFINEIPECTCGRNL</sequence>
<keyword evidence="5" id="KW-0808">Transferase</keyword>
<comment type="catalytic activity">
    <reaction evidence="6">
        <text>inosine + phosphate = alpha-D-ribose 1-phosphate + hypoxanthine</text>
        <dbReference type="Rhea" id="RHEA:27646"/>
        <dbReference type="ChEBI" id="CHEBI:17368"/>
        <dbReference type="ChEBI" id="CHEBI:17596"/>
        <dbReference type="ChEBI" id="CHEBI:43474"/>
        <dbReference type="ChEBI" id="CHEBI:57720"/>
        <dbReference type="EC" id="2.4.2.1"/>
    </reaction>
</comment>
<dbReference type="PANTHER" id="PTHR11904">
    <property type="entry name" value="METHYLTHIOADENOSINE/PURINE NUCLEOSIDE PHOSPHORYLASE"/>
    <property type="match status" value="1"/>
</dbReference>
<evidence type="ECO:0000256" key="1">
    <source>
        <dbReference type="ARBA" id="ARBA00005058"/>
    </source>
</evidence>
<dbReference type="PANTHER" id="PTHR11904:SF9">
    <property type="entry name" value="PURINE NUCLEOSIDE PHOSPHORYLASE-RELATED"/>
    <property type="match status" value="1"/>
</dbReference>
<dbReference type="GO" id="GO:0004731">
    <property type="term" value="F:purine-nucleoside phosphorylase activity"/>
    <property type="evidence" value="ECO:0007669"/>
    <property type="project" value="UniProtKB-EC"/>
</dbReference>
<evidence type="ECO:0000256" key="6">
    <source>
        <dbReference type="ARBA" id="ARBA00023918"/>
    </source>
</evidence>
<dbReference type="NCBIfam" id="NF006054">
    <property type="entry name" value="PRK08202.1"/>
    <property type="match status" value="1"/>
</dbReference>
<keyword evidence="4" id="KW-0328">Glycosyltransferase</keyword>
<dbReference type="InterPro" id="IPR011268">
    <property type="entry name" value="Purine_phosphorylase"/>
</dbReference>
<evidence type="ECO:0000256" key="9">
    <source>
        <dbReference type="ARBA" id="ARBA00023970"/>
    </source>
</evidence>
<proteinExistence type="inferred from homology"/>
<dbReference type="AlphaFoldDB" id="A0A9N9TYN7"/>
<dbReference type="EC" id="2.4.2.1" evidence="3"/>
<dbReference type="Proteomes" id="UP001153712">
    <property type="component" value="Chromosome 9"/>
</dbReference>
<dbReference type="CDD" id="cd09009">
    <property type="entry name" value="PNP-EcPNPII_like"/>
    <property type="match status" value="1"/>
</dbReference>
<dbReference type="SUPFAM" id="SSF53167">
    <property type="entry name" value="Purine and uridine phosphorylases"/>
    <property type="match status" value="1"/>
</dbReference>
<evidence type="ECO:0000256" key="5">
    <source>
        <dbReference type="ARBA" id="ARBA00022679"/>
    </source>
</evidence>
<dbReference type="Pfam" id="PF01048">
    <property type="entry name" value="PNP_UDP_1"/>
    <property type="match status" value="1"/>
</dbReference>
<dbReference type="InterPro" id="IPR035994">
    <property type="entry name" value="Nucleoside_phosphorylase_sf"/>
</dbReference>
<protein>
    <recommendedName>
        <fullName evidence="3">purine-nucleoside phosphorylase</fullName>
        <ecNumber evidence="3">2.4.2.1</ecNumber>
    </recommendedName>
    <alternativeName>
        <fullName evidence="10">Inosine-guanosine phosphorylase</fullName>
    </alternativeName>
</protein>
<evidence type="ECO:0000313" key="12">
    <source>
        <dbReference type="EMBL" id="CAG9865446.1"/>
    </source>
</evidence>
<comment type="similarity">
    <text evidence="2">Belongs to the PNP/MTAP phosphorylase family.</text>
</comment>
<gene>
    <name evidence="12" type="ORF">PHYEVI_LOCUS11681</name>
</gene>
<evidence type="ECO:0000256" key="2">
    <source>
        <dbReference type="ARBA" id="ARBA00006751"/>
    </source>
</evidence>
<dbReference type="NCBIfam" id="TIGR01697">
    <property type="entry name" value="PNPH-PUNA-XAPA"/>
    <property type="match status" value="1"/>
</dbReference>
<evidence type="ECO:0000259" key="11">
    <source>
        <dbReference type="Pfam" id="PF01048"/>
    </source>
</evidence>
<comment type="catalytic activity">
    <reaction evidence="7">
        <text>2'-deoxyguanosine + phosphate = 2-deoxy-alpha-D-ribose 1-phosphate + guanine</text>
        <dbReference type="Rhea" id="RHEA:27738"/>
        <dbReference type="ChEBI" id="CHEBI:16235"/>
        <dbReference type="ChEBI" id="CHEBI:17172"/>
        <dbReference type="ChEBI" id="CHEBI:43474"/>
        <dbReference type="ChEBI" id="CHEBI:57259"/>
        <dbReference type="EC" id="2.4.2.1"/>
    </reaction>
</comment>
<comment type="pathway">
    <text evidence="1">Purine metabolism; purine nucleoside salvage.</text>
</comment>
<dbReference type="GO" id="GO:0005737">
    <property type="term" value="C:cytoplasm"/>
    <property type="evidence" value="ECO:0007669"/>
    <property type="project" value="TreeGrafter"/>
</dbReference>
<comment type="catalytic activity">
    <reaction evidence="8">
        <text>2'-deoxyinosine + phosphate = 2-deoxy-alpha-D-ribose 1-phosphate + hypoxanthine</text>
        <dbReference type="Rhea" id="RHEA:27750"/>
        <dbReference type="ChEBI" id="CHEBI:17368"/>
        <dbReference type="ChEBI" id="CHEBI:28997"/>
        <dbReference type="ChEBI" id="CHEBI:43474"/>
        <dbReference type="ChEBI" id="CHEBI:57259"/>
        <dbReference type="EC" id="2.4.2.1"/>
    </reaction>
</comment>